<sequence>MGADLVRISKFISLVLRHEPAAAGLELDPQGWASVDALIAGAGRAGLVIDRSILEAVMAANDKRRFEISADGAAIRATHGHSVAVETVDSPLAPPDRLLHGTADRFLASIRAEGLRPGERQFVHLSETVEMARTVGGRHGRPAIIVVDTGAMARDGFLFYRSSSGVWLTRNVPPAYLSDLVPET</sequence>
<dbReference type="InterPro" id="IPR022928">
    <property type="entry name" value="RNA_2'-PTrans_KptA"/>
</dbReference>
<dbReference type="Pfam" id="PF01885">
    <property type="entry name" value="PTS_2-RNA"/>
    <property type="match status" value="1"/>
</dbReference>
<dbReference type="HAMAP" id="MF_00299">
    <property type="entry name" value="KptA"/>
    <property type="match status" value="1"/>
</dbReference>
<proteinExistence type="inferred from homology"/>
<dbReference type="PANTHER" id="PTHR12684:SF2">
    <property type="entry name" value="TRNA 2'-PHOSPHOTRANSFERASE 1"/>
    <property type="match status" value="1"/>
</dbReference>
<dbReference type="Gene3D" id="1.10.10.970">
    <property type="entry name" value="RNA 2'-phosphotransferase, Tpt1/KptA family, N-terminal domain"/>
    <property type="match status" value="1"/>
</dbReference>
<reference evidence="6 7" key="1">
    <citation type="submission" date="2020-08" db="EMBL/GenBank/DDBJ databases">
        <title>Genomic Encyclopedia of Type Strains, Phase IV (KMG-IV): sequencing the most valuable type-strain genomes for metagenomic binning, comparative biology and taxonomic classification.</title>
        <authorList>
            <person name="Goeker M."/>
        </authorList>
    </citation>
    <scope>NUCLEOTIDE SEQUENCE [LARGE SCALE GENOMIC DNA]</scope>
    <source>
        <strain evidence="6 7">DSM 16268</strain>
    </source>
</reference>
<dbReference type="SUPFAM" id="SSF56399">
    <property type="entry name" value="ADP-ribosylation"/>
    <property type="match status" value="1"/>
</dbReference>
<dbReference type="InterPro" id="IPR002745">
    <property type="entry name" value="Ptrans_KptA/Tpt1"/>
</dbReference>
<evidence type="ECO:0000313" key="7">
    <source>
        <dbReference type="Proteomes" id="UP000523821"/>
    </source>
</evidence>
<comment type="similarity">
    <text evidence="1 5">Belongs to the KptA/TPT1 family.</text>
</comment>
<dbReference type="GO" id="GO:0003950">
    <property type="term" value="F:NAD+ poly-ADP-ribosyltransferase activity"/>
    <property type="evidence" value="ECO:0007669"/>
    <property type="project" value="InterPro"/>
</dbReference>
<evidence type="ECO:0000256" key="3">
    <source>
        <dbReference type="ARBA" id="ARBA00023027"/>
    </source>
</evidence>
<accession>A0A7W9FPJ4</accession>
<organism evidence="6 7">
    <name type="scientific">Prosthecomicrobium pneumaticum</name>
    <dbReference type="NCBI Taxonomy" id="81895"/>
    <lineage>
        <taxon>Bacteria</taxon>
        <taxon>Pseudomonadati</taxon>
        <taxon>Pseudomonadota</taxon>
        <taxon>Alphaproteobacteria</taxon>
        <taxon>Hyphomicrobiales</taxon>
        <taxon>Kaistiaceae</taxon>
        <taxon>Prosthecomicrobium</taxon>
    </lineage>
</organism>
<evidence type="ECO:0000256" key="5">
    <source>
        <dbReference type="HAMAP-Rule" id="MF_00299"/>
    </source>
</evidence>
<dbReference type="AlphaFoldDB" id="A0A7W9FPJ4"/>
<evidence type="ECO:0000256" key="4">
    <source>
        <dbReference type="ARBA" id="ARBA00025212"/>
    </source>
</evidence>
<evidence type="ECO:0000313" key="6">
    <source>
        <dbReference type="EMBL" id="MBB5754406.1"/>
    </source>
</evidence>
<name>A0A7W9FPJ4_9HYPH</name>
<dbReference type="Proteomes" id="UP000523821">
    <property type="component" value="Unassembled WGS sequence"/>
</dbReference>
<dbReference type="InterPro" id="IPR042080">
    <property type="entry name" value="RNA_2'-PTrans_N"/>
</dbReference>
<protein>
    <recommendedName>
        <fullName evidence="5">Probable RNA 2'-phosphotransferase</fullName>
        <ecNumber evidence="5">2.7.1.-</ecNumber>
    </recommendedName>
</protein>
<comment type="function">
    <text evidence="4 5">Removes the 2'-phosphate from RNA via an intermediate in which the phosphate is ADP-ribosylated by NAD followed by a presumed transesterification to release the RNA and generate ADP-ribose 1''-2''-cyclic phosphate (APPR&gt;P). May function as an ADP-ribosylase.</text>
</comment>
<dbReference type="GO" id="GO:0000215">
    <property type="term" value="F:tRNA 2'-phosphotransferase activity"/>
    <property type="evidence" value="ECO:0007669"/>
    <property type="project" value="TreeGrafter"/>
</dbReference>
<dbReference type="EC" id="2.7.1.-" evidence="5"/>
<dbReference type="EMBL" id="JACHOO010000008">
    <property type="protein sequence ID" value="MBB5754406.1"/>
    <property type="molecule type" value="Genomic_DNA"/>
</dbReference>
<keyword evidence="2 5" id="KW-0808">Transferase</keyword>
<dbReference type="Gene3D" id="3.20.170.30">
    <property type="match status" value="1"/>
</dbReference>
<dbReference type="GO" id="GO:0006388">
    <property type="term" value="P:tRNA splicing, via endonucleolytic cleavage and ligation"/>
    <property type="evidence" value="ECO:0007669"/>
    <property type="project" value="UniProtKB-UniRule"/>
</dbReference>
<gene>
    <name evidence="5" type="primary">kptA</name>
    <name evidence="6" type="ORF">GGQ63_003492</name>
</gene>
<dbReference type="InterPro" id="IPR042081">
    <property type="entry name" value="RNA_2'-PTrans_C"/>
</dbReference>
<evidence type="ECO:0000256" key="1">
    <source>
        <dbReference type="ARBA" id="ARBA00009836"/>
    </source>
</evidence>
<comment type="caution">
    <text evidence="6">The sequence shown here is derived from an EMBL/GenBank/DDBJ whole genome shotgun (WGS) entry which is preliminary data.</text>
</comment>
<keyword evidence="3 5" id="KW-0520">NAD</keyword>
<evidence type="ECO:0000256" key="2">
    <source>
        <dbReference type="ARBA" id="ARBA00022679"/>
    </source>
</evidence>
<dbReference type="PANTHER" id="PTHR12684">
    <property type="entry name" value="PUTATIVE PHOSPHOTRANSFERASE"/>
    <property type="match status" value="1"/>
</dbReference>
<dbReference type="RefSeq" id="WP_183857854.1">
    <property type="nucleotide sequence ID" value="NZ_JACHOO010000008.1"/>
</dbReference>
<keyword evidence="7" id="KW-1185">Reference proteome</keyword>